<dbReference type="EMBL" id="JBHTIR010002714">
    <property type="protein sequence ID" value="MFD0854130.1"/>
    <property type="molecule type" value="Genomic_DNA"/>
</dbReference>
<feature type="domain" description="HTH arsR-type" evidence="4">
    <location>
        <begin position="5"/>
        <end position="84"/>
    </location>
</feature>
<dbReference type="InterPro" id="IPR036390">
    <property type="entry name" value="WH_DNA-bd_sf"/>
</dbReference>
<dbReference type="Gene3D" id="1.10.10.10">
    <property type="entry name" value="Winged helix-like DNA-binding domain superfamily/Winged helix DNA-binding domain"/>
    <property type="match status" value="1"/>
</dbReference>
<name>A0ABW3CJP7_9ACTN</name>
<reference evidence="6" key="1">
    <citation type="journal article" date="2019" name="Int. J. Syst. Evol. Microbiol.">
        <title>The Global Catalogue of Microorganisms (GCM) 10K type strain sequencing project: providing services to taxonomists for standard genome sequencing and annotation.</title>
        <authorList>
            <consortium name="The Broad Institute Genomics Platform"/>
            <consortium name="The Broad Institute Genome Sequencing Center for Infectious Disease"/>
            <person name="Wu L."/>
            <person name="Ma J."/>
        </authorList>
    </citation>
    <scope>NUCLEOTIDE SEQUENCE [LARGE SCALE GENOMIC DNA]</scope>
    <source>
        <strain evidence="6">JCM 31696</strain>
    </source>
</reference>
<sequence length="84" mass="9098">MTDTGKMALYEQFSKVGKALSNPVRLILLDLLAQGERSVEDLAEAAGMRVGNTSAQLKVLAGAGLLVTRRSSVRVYYRLADDQV</sequence>
<evidence type="ECO:0000256" key="3">
    <source>
        <dbReference type="ARBA" id="ARBA00023163"/>
    </source>
</evidence>
<dbReference type="CDD" id="cd00090">
    <property type="entry name" value="HTH_ARSR"/>
    <property type="match status" value="1"/>
</dbReference>
<feature type="non-terminal residue" evidence="5">
    <location>
        <position position="84"/>
    </location>
</feature>
<dbReference type="SMART" id="SM00418">
    <property type="entry name" value="HTH_ARSR"/>
    <property type="match status" value="1"/>
</dbReference>
<comment type="caution">
    <text evidence="5">The sequence shown here is derived from an EMBL/GenBank/DDBJ whole genome shotgun (WGS) entry which is preliminary data.</text>
</comment>
<keyword evidence="3" id="KW-0804">Transcription</keyword>
<dbReference type="InterPro" id="IPR001845">
    <property type="entry name" value="HTH_ArsR_DNA-bd_dom"/>
</dbReference>
<dbReference type="PANTHER" id="PTHR43132">
    <property type="entry name" value="ARSENICAL RESISTANCE OPERON REPRESSOR ARSR-RELATED"/>
    <property type="match status" value="1"/>
</dbReference>
<keyword evidence="2" id="KW-0238">DNA-binding</keyword>
<keyword evidence="1" id="KW-0805">Transcription regulation</keyword>
<dbReference type="PANTHER" id="PTHR43132:SF8">
    <property type="entry name" value="HTH-TYPE TRANSCRIPTIONAL REGULATOR KMTR"/>
    <property type="match status" value="1"/>
</dbReference>
<dbReference type="InterPro" id="IPR051011">
    <property type="entry name" value="Metal_resp_trans_reg"/>
</dbReference>
<proteinExistence type="predicted"/>
<dbReference type="PROSITE" id="PS50987">
    <property type="entry name" value="HTH_ARSR_2"/>
    <property type="match status" value="1"/>
</dbReference>
<evidence type="ECO:0000256" key="1">
    <source>
        <dbReference type="ARBA" id="ARBA00023015"/>
    </source>
</evidence>
<accession>A0ABW3CJP7</accession>
<gene>
    <name evidence="5" type="ORF">ACFQ07_17975</name>
</gene>
<dbReference type="PRINTS" id="PR00778">
    <property type="entry name" value="HTHARSR"/>
</dbReference>
<evidence type="ECO:0000256" key="2">
    <source>
        <dbReference type="ARBA" id="ARBA00023125"/>
    </source>
</evidence>
<evidence type="ECO:0000313" key="6">
    <source>
        <dbReference type="Proteomes" id="UP001597083"/>
    </source>
</evidence>
<dbReference type="Pfam" id="PF01022">
    <property type="entry name" value="HTH_5"/>
    <property type="match status" value="1"/>
</dbReference>
<dbReference type="InterPro" id="IPR036388">
    <property type="entry name" value="WH-like_DNA-bd_sf"/>
</dbReference>
<dbReference type="Proteomes" id="UP001597083">
    <property type="component" value="Unassembled WGS sequence"/>
</dbReference>
<dbReference type="NCBIfam" id="NF033788">
    <property type="entry name" value="HTH_metalloreg"/>
    <property type="match status" value="1"/>
</dbReference>
<evidence type="ECO:0000259" key="4">
    <source>
        <dbReference type="PROSITE" id="PS50987"/>
    </source>
</evidence>
<organism evidence="5 6">
    <name type="scientific">Actinomadura adrarensis</name>
    <dbReference type="NCBI Taxonomy" id="1819600"/>
    <lineage>
        <taxon>Bacteria</taxon>
        <taxon>Bacillati</taxon>
        <taxon>Actinomycetota</taxon>
        <taxon>Actinomycetes</taxon>
        <taxon>Streptosporangiales</taxon>
        <taxon>Thermomonosporaceae</taxon>
        <taxon>Actinomadura</taxon>
    </lineage>
</organism>
<evidence type="ECO:0000313" key="5">
    <source>
        <dbReference type="EMBL" id="MFD0854130.1"/>
    </source>
</evidence>
<dbReference type="InterPro" id="IPR011991">
    <property type="entry name" value="ArsR-like_HTH"/>
</dbReference>
<protein>
    <submittedName>
        <fullName evidence="5">ArsR/SmtB family transcription factor</fullName>
    </submittedName>
</protein>
<dbReference type="SUPFAM" id="SSF46785">
    <property type="entry name" value="Winged helix' DNA-binding domain"/>
    <property type="match status" value="1"/>
</dbReference>
<keyword evidence="6" id="KW-1185">Reference proteome</keyword>